<organism evidence="1 2">
    <name type="scientific">Penicillium oxalicum (strain 114-2 / CGMCC 5302)</name>
    <name type="common">Penicillium decumbens</name>
    <dbReference type="NCBI Taxonomy" id="933388"/>
    <lineage>
        <taxon>Eukaryota</taxon>
        <taxon>Fungi</taxon>
        <taxon>Dikarya</taxon>
        <taxon>Ascomycota</taxon>
        <taxon>Pezizomycotina</taxon>
        <taxon>Eurotiomycetes</taxon>
        <taxon>Eurotiomycetidae</taxon>
        <taxon>Eurotiales</taxon>
        <taxon>Aspergillaceae</taxon>
        <taxon>Penicillium</taxon>
    </lineage>
</organism>
<sequence length="152" mass="16554">MRGGVCQKGSAFDSYQVTPYQVTGTLGDQLSSEHGESIGPRRLLVGPDVYPEGLHFRSSHASVGPLQTLAERDRVERGLKGGECDPLGALTALTALTACYCGPRRAQELPRSRMSDFFDLLPCIKISVDGVPMFTRSVRVLKSFLLEQKPVT</sequence>
<accession>S8AXE1</accession>
<dbReference type="AlphaFoldDB" id="S8AXE1"/>
<name>S8AXE1_PENO1</name>
<dbReference type="HOGENOM" id="CLU_1722989_0_0_1"/>
<protein>
    <submittedName>
        <fullName evidence="1">Uncharacterized protein</fullName>
    </submittedName>
</protein>
<keyword evidence="2" id="KW-1185">Reference proteome</keyword>
<dbReference type="Proteomes" id="UP000019376">
    <property type="component" value="Unassembled WGS sequence"/>
</dbReference>
<dbReference type="EMBL" id="KB644409">
    <property type="protein sequence ID" value="EPS26597.1"/>
    <property type="molecule type" value="Genomic_DNA"/>
</dbReference>
<reference evidence="1 2" key="1">
    <citation type="journal article" date="2013" name="PLoS ONE">
        <title>Genomic and secretomic analyses reveal unique features of the lignocellulolytic enzyme system of Penicillium decumbens.</title>
        <authorList>
            <person name="Liu G."/>
            <person name="Zhang L."/>
            <person name="Wei X."/>
            <person name="Zou G."/>
            <person name="Qin Y."/>
            <person name="Ma L."/>
            <person name="Li J."/>
            <person name="Zheng H."/>
            <person name="Wang S."/>
            <person name="Wang C."/>
            <person name="Xun L."/>
            <person name="Zhao G.-P."/>
            <person name="Zhou Z."/>
            <person name="Qu Y."/>
        </authorList>
    </citation>
    <scope>NUCLEOTIDE SEQUENCE [LARGE SCALE GENOMIC DNA]</scope>
    <source>
        <strain evidence="2">114-2 / CGMCC 5302</strain>
    </source>
</reference>
<evidence type="ECO:0000313" key="1">
    <source>
        <dbReference type="EMBL" id="EPS26597.1"/>
    </source>
</evidence>
<evidence type="ECO:0000313" key="2">
    <source>
        <dbReference type="Proteomes" id="UP000019376"/>
    </source>
</evidence>
<proteinExistence type="predicted"/>
<gene>
    <name evidence="1" type="ORF">PDE_01534</name>
</gene>